<organism evidence="11 12">
    <name type="scientific">Janibacter limosus</name>
    <dbReference type="NCBI Taxonomy" id="53458"/>
    <lineage>
        <taxon>Bacteria</taxon>
        <taxon>Bacillati</taxon>
        <taxon>Actinomycetota</taxon>
        <taxon>Actinomycetes</taxon>
        <taxon>Micrococcales</taxon>
        <taxon>Intrasporangiaceae</taxon>
        <taxon>Janibacter</taxon>
    </lineage>
</organism>
<accession>A0A4P6MWD0</accession>
<dbReference type="OrthoDB" id="9803128at2"/>
<evidence type="ECO:0000256" key="2">
    <source>
        <dbReference type="ARBA" id="ARBA00022649"/>
    </source>
</evidence>
<keyword evidence="5" id="KW-0479">Metal-binding</keyword>
<comment type="similarity">
    <text evidence="9">Belongs to the MntA antitoxin family.</text>
</comment>
<keyword evidence="7" id="KW-0067">ATP-binding</keyword>
<keyword evidence="8" id="KW-0460">Magnesium</keyword>
<keyword evidence="2" id="KW-1277">Toxin-antitoxin system</keyword>
<gene>
    <name evidence="11" type="ORF">EXU32_14160</name>
</gene>
<dbReference type="GO" id="GO:0005524">
    <property type="term" value="F:ATP binding"/>
    <property type="evidence" value="ECO:0007669"/>
    <property type="project" value="UniProtKB-KW"/>
</dbReference>
<dbReference type="Pfam" id="PF01909">
    <property type="entry name" value="NTP_transf_2"/>
    <property type="match status" value="1"/>
</dbReference>
<protein>
    <submittedName>
        <fullName evidence="11">Nucleotidyltransferase</fullName>
    </submittedName>
</protein>
<evidence type="ECO:0000256" key="8">
    <source>
        <dbReference type="ARBA" id="ARBA00022842"/>
    </source>
</evidence>
<evidence type="ECO:0000256" key="7">
    <source>
        <dbReference type="ARBA" id="ARBA00022840"/>
    </source>
</evidence>
<evidence type="ECO:0000256" key="1">
    <source>
        <dbReference type="ARBA" id="ARBA00001946"/>
    </source>
</evidence>
<evidence type="ECO:0000256" key="9">
    <source>
        <dbReference type="ARBA" id="ARBA00038276"/>
    </source>
</evidence>
<dbReference type="InterPro" id="IPR052038">
    <property type="entry name" value="Type-VII_TA_antitoxin"/>
</dbReference>
<evidence type="ECO:0000313" key="11">
    <source>
        <dbReference type="EMBL" id="QBF47289.1"/>
    </source>
</evidence>
<dbReference type="Proteomes" id="UP000290408">
    <property type="component" value="Chromosome"/>
</dbReference>
<keyword evidence="4" id="KW-0548">Nucleotidyltransferase</keyword>
<feature type="domain" description="Polymerase nucleotidyl transferase" evidence="10">
    <location>
        <begin position="37"/>
        <end position="94"/>
    </location>
</feature>
<name>A0A4P6MWD0_9MICO</name>
<keyword evidence="6" id="KW-0547">Nucleotide-binding</keyword>
<sequence>MSRSVPTAASAQVRAALDQHADEIAAILARYAATDPRLFGSVARGEAKNDSDVDILVQLTPGAGNPLLRVSGIAEEMSRLLGTKVDVVAPELLRDVVSAAAAAESVAV</sequence>
<dbReference type="InterPro" id="IPR043519">
    <property type="entry name" value="NT_sf"/>
</dbReference>
<comment type="cofactor">
    <cofactor evidence="1">
        <name>Mg(2+)</name>
        <dbReference type="ChEBI" id="CHEBI:18420"/>
    </cofactor>
</comment>
<evidence type="ECO:0000256" key="5">
    <source>
        <dbReference type="ARBA" id="ARBA00022723"/>
    </source>
</evidence>
<dbReference type="EMBL" id="CP036164">
    <property type="protein sequence ID" value="QBF47289.1"/>
    <property type="molecule type" value="Genomic_DNA"/>
</dbReference>
<evidence type="ECO:0000256" key="3">
    <source>
        <dbReference type="ARBA" id="ARBA00022679"/>
    </source>
</evidence>
<evidence type="ECO:0000259" key="10">
    <source>
        <dbReference type="Pfam" id="PF01909"/>
    </source>
</evidence>
<dbReference type="AlphaFoldDB" id="A0A4P6MWD0"/>
<dbReference type="PANTHER" id="PTHR33571:SF12">
    <property type="entry name" value="BSL3053 PROTEIN"/>
    <property type="match status" value="1"/>
</dbReference>
<dbReference type="SUPFAM" id="SSF81301">
    <property type="entry name" value="Nucleotidyltransferase"/>
    <property type="match status" value="1"/>
</dbReference>
<evidence type="ECO:0000256" key="6">
    <source>
        <dbReference type="ARBA" id="ARBA00022741"/>
    </source>
</evidence>
<evidence type="ECO:0000313" key="12">
    <source>
        <dbReference type="Proteomes" id="UP000290408"/>
    </source>
</evidence>
<dbReference type="PANTHER" id="PTHR33571">
    <property type="entry name" value="SSL8005 PROTEIN"/>
    <property type="match status" value="1"/>
</dbReference>
<dbReference type="KEGG" id="jli:EXU32_14160"/>
<dbReference type="RefSeq" id="WP_130630480.1">
    <property type="nucleotide sequence ID" value="NZ_CP036164.1"/>
</dbReference>
<keyword evidence="3 11" id="KW-0808">Transferase</keyword>
<dbReference type="Gene3D" id="3.30.460.10">
    <property type="entry name" value="Beta Polymerase, domain 2"/>
    <property type="match status" value="1"/>
</dbReference>
<proteinExistence type="inferred from homology"/>
<dbReference type="InterPro" id="IPR002934">
    <property type="entry name" value="Polymerase_NTP_transf_dom"/>
</dbReference>
<evidence type="ECO:0000256" key="4">
    <source>
        <dbReference type="ARBA" id="ARBA00022695"/>
    </source>
</evidence>
<dbReference type="CDD" id="cd05403">
    <property type="entry name" value="NT_KNTase_like"/>
    <property type="match status" value="1"/>
</dbReference>
<dbReference type="GO" id="GO:0016779">
    <property type="term" value="F:nucleotidyltransferase activity"/>
    <property type="evidence" value="ECO:0007669"/>
    <property type="project" value="UniProtKB-KW"/>
</dbReference>
<dbReference type="GO" id="GO:0046872">
    <property type="term" value="F:metal ion binding"/>
    <property type="evidence" value="ECO:0007669"/>
    <property type="project" value="UniProtKB-KW"/>
</dbReference>
<reference evidence="11 12" key="1">
    <citation type="submission" date="2019-02" db="EMBL/GenBank/DDBJ databases">
        <title>Genomic data mining of an Antarctic deep-sea actinobacterium, Janibacterlimosus P3-3-X1.</title>
        <authorList>
            <person name="Liao L."/>
            <person name="Chen B."/>
        </authorList>
    </citation>
    <scope>NUCLEOTIDE SEQUENCE [LARGE SCALE GENOMIC DNA]</scope>
    <source>
        <strain evidence="11 12">P3-3-X1</strain>
    </source>
</reference>
<keyword evidence="12" id="KW-1185">Reference proteome</keyword>